<feature type="compositionally biased region" description="Low complexity" evidence="8">
    <location>
        <begin position="714"/>
        <end position="733"/>
    </location>
</feature>
<feature type="region of interest" description="Disordered" evidence="8">
    <location>
        <begin position="568"/>
        <end position="593"/>
    </location>
</feature>
<keyword evidence="1" id="KW-0479">Metal-binding</keyword>
<evidence type="ECO:0000256" key="3">
    <source>
        <dbReference type="ARBA" id="ARBA00022771"/>
    </source>
</evidence>
<feature type="repeat" description="RCC1" evidence="6">
    <location>
        <begin position="365"/>
        <end position="416"/>
    </location>
</feature>
<feature type="repeat" description="RCC1" evidence="6">
    <location>
        <begin position="199"/>
        <end position="250"/>
    </location>
</feature>
<dbReference type="InterPro" id="IPR000408">
    <property type="entry name" value="Reg_chr_condens"/>
</dbReference>
<evidence type="ECO:0000256" key="7">
    <source>
        <dbReference type="SAM" id="Coils"/>
    </source>
</evidence>
<proteinExistence type="predicted"/>
<dbReference type="PRINTS" id="PR00633">
    <property type="entry name" value="RCCNDNSATION"/>
</dbReference>
<evidence type="ECO:0000259" key="10">
    <source>
        <dbReference type="PROSITE" id="PS51514"/>
    </source>
</evidence>
<dbReference type="InterPro" id="IPR009091">
    <property type="entry name" value="RCC1/BLIP-II"/>
</dbReference>
<dbReference type="SUPFAM" id="SSF57903">
    <property type="entry name" value="FYVE/PHD zinc finger"/>
    <property type="match status" value="1"/>
</dbReference>
<protein>
    <submittedName>
        <fullName evidence="11">Regulator of chromosome condensation (RCC1) family protein</fullName>
    </submittedName>
</protein>
<dbReference type="OMA" id="DVCHIAT"/>
<feature type="coiled-coil region" evidence="7">
    <location>
        <begin position="600"/>
        <end position="627"/>
    </location>
</feature>
<dbReference type="EMBL" id="LFYR01001452">
    <property type="protein sequence ID" value="KMZ61630.1"/>
    <property type="molecule type" value="Genomic_DNA"/>
</dbReference>
<evidence type="ECO:0000256" key="2">
    <source>
        <dbReference type="ARBA" id="ARBA00022737"/>
    </source>
</evidence>
<gene>
    <name evidence="11" type="ORF">ZOSMA_50G00500</name>
</gene>
<dbReference type="Pfam" id="PF25390">
    <property type="entry name" value="WD40_RLD"/>
    <property type="match status" value="1"/>
</dbReference>
<dbReference type="Pfam" id="PF08381">
    <property type="entry name" value="BRX"/>
    <property type="match status" value="1"/>
</dbReference>
<dbReference type="Gene3D" id="2.130.10.30">
    <property type="entry name" value="Regulator of chromosome condensation 1/beta-lactamase-inhibitor protein II"/>
    <property type="match status" value="2"/>
</dbReference>
<dbReference type="InterPro" id="IPR000306">
    <property type="entry name" value="Znf_FYVE"/>
</dbReference>
<feature type="repeat" description="RCC1" evidence="6">
    <location>
        <begin position="92"/>
        <end position="143"/>
    </location>
</feature>
<name>A0A0K9P0B4_ZOSMR</name>
<feature type="repeat" description="RCC1" evidence="6">
    <location>
        <begin position="313"/>
        <end position="364"/>
    </location>
</feature>
<feature type="region of interest" description="Disordered" evidence="8">
    <location>
        <begin position="701"/>
        <end position="736"/>
    </location>
</feature>
<dbReference type="Gene3D" id="3.30.40.10">
    <property type="entry name" value="Zinc/RING finger domain, C3HC4 (zinc finger)"/>
    <property type="match status" value="1"/>
</dbReference>
<feature type="repeat" description="RCC1" evidence="6">
    <location>
        <begin position="144"/>
        <end position="198"/>
    </location>
</feature>
<dbReference type="InterPro" id="IPR051210">
    <property type="entry name" value="Ub_ligase/GEF_domain"/>
</dbReference>
<evidence type="ECO:0000259" key="9">
    <source>
        <dbReference type="PROSITE" id="PS50178"/>
    </source>
</evidence>
<evidence type="ECO:0000256" key="8">
    <source>
        <dbReference type="SAM" id="MobiDB-lite"/>
    </source>
</evidence>
<keyword evidence="12" id="KW-1185">Reference proteome</keyword>
<dbReference type="GO" id="GO:0008270">
    <property type="term" value="F:zinc ion binding"/>
    <property type="evidence" value="ECO:0007669"/>
    <property type="project" value="UniProtKB-KW"/>
</dbReference>
<evidence type="ECO:0000256" key="4">
    <source>
        <dbReference type="ARBA" id="ARBA00022833"/>
    </source>
</evidence>
<dbReference type="InterPro" id="IPR013591">
    <property type="entry name" value="Brevis_radix_dom"/>
</dbReference>
<dbReference type="InterPro" id="IPR017455">
    <property type="entry name" value="Znf_FYVE-rel"/>
</dbReference>
<dbReference type="PROSITE" id="PS50178">
    <property type="entry name" value="ZF_FYVE"/>
    <property type="match status" value="1"/>
</dbReference>
<dbReference type="InterPro" id="IPR058923">
    <property type="entry name" value="RCC1-like_dom"/>
</dbReference>
<sequence length="802" mass="88001">MQGRVSNGDGFRMSVSSAISSSSQGSGPDDCESLGDVYVWGEIWCDSSDITPNSICTKTDVLLPKSLESNVVLDVHQISCGVSHAALVTRQGEVFTWGEEFGGRLGLGTDTNASKPRFVELMTSYNVEFVTCGEYHTCAVSVSGDLFTWGDGTRYTGLLGHGTDVSHWIPKRVTGVLEGIQVISVATGTWHSAFITSHGKLFTFGDGSFGVLGHGDRENILYPREVETLSSLRTIKVACGVWHTAAIIDMTGHVPSNVLSRKLFTWGDGDKYRLGHGDKDTKLVPTCVSYVIEFNFNQVACGHSITVGLTTAGRIFTVGSTSYGQLGAPHSDGKLPCMIHDKLSNELVEDVACGSYHIVVLTSRSEVFTWGKGENGRLGLGDTEDRKTPTFVEALKDRHVKSISCGSNFTASVCIHKWVSGADQSVCSGCRQAFGFTRQRHNCYNCGLVHCHACSSKKILRAALAPAPGKPHRVCDSCYTKSKSVETGSVSTIIRKQTVARHPTDTSRDRVESRHSKYLFLPILENIKYMKFKPAKSLRRSDHSLSQLKEIPFPAPSNAMHEALASIVSSQPSASGPITPRSRKSSSSHGSTQVFSKSAIDSLKQTNDFLNQELSNLQTQVKTLNQNCEIRYKERQNHENKARQAALSAAKESYICINALEIVKSIAEKVKNISEKISLETNGNLKVVQVQVDTFLNNYDQKSGSFRDSNDPRSPSTYDPQSPSTSDPQSPSTNLKPIVEQFEPGVYVTVIPLQDGTKLFKHVKFSKRRFAAQQAEDWWKDNQERVLKKYAQSFTETSSSLN</sequence>
<dbReference type="PROSITE" id="PS50012">
    <property type="entry name" value="RCC1_3"/>
    <property type="match status" value="6"/>
</dbReference>
<accession>A0A0K9P0B4</accession>
<keyword evidence="2" id="KW-0677">Repeat</keyword>
<keyword evidence="3 5" id="KW-0863">Zinc-finger</keyword>
<dbReference type="PROSITE" id="PS51514">
    <property type="entry name" value="BRX"/>
    <property type="match status" value="1"/>
</dbReference>
<evidence type="ECO:0000256" key="5">
    <source>
        <dbReference type="PROSITE-ProRule" id="PRU00091"/>
    </source>
</evidence>
<dbReference type="AlphaFoldDB" id="A0A0K9P0B4"/>
<feature type="repeat" description="RCC1" evidence="6">
    <location>
        <begin position="261"/>
        <end position="312"/>
    </location>
</feature>
<keyword evidence="4" id="KW-0862">Zinc</keyword>
<dbReference type="PANTHER" id="PTHR22870">
    <property type="entry name" value="REGULATOR OF CHROMOSOME CONDENSATION"/>
    <property type="match status" value="1"/>
</dbReference>
<dbReference type="InterPro" id="IPR013083">
    <property type="entry name" value="Znf_RING/FYVE/PHD"/>
</dbReference>
<comment type="caution">
    <text evidence="11">The sequence shown here is derived from an EMBL/GenBank/DDBJ whole genome shotgun (WGS) entry which is preliminary data.</text>
</comment>
<evidence type="ECO:0000313" key="11">
    <source>
        <dbReference type="EMBL" id="KMZ61630.1"/>
    </source>
</evidence>
<evidence type="ECO:0000256" key="1">
    <source>
        <dbReference type="ARBA" id="ARBA00022723"/>
    </source>
</evidence>
<keyword evidence="7" id="KW-0175">Coiled coil</keyword>
<dbReference type="OrthoDB" id="5981550at2759"/>
<dbReference type="Proteomes" id="UP000036987">
    <property type="component" value="Unassembled WGS sequence"/>
</dbReference>
<evidence type="ECO:0000256" key="6">
    <source>
        <dbReference type="PROSITE-ProRule" id="PRU00235"/>
    </source>
</evidence>
<organism evidence="11 12">
    <name type="scientific">Zostera marina</name>
    <name type="common">Eelgrass</name>
    <dbReference type="NCBI Taxonomy" id="29655"/>
    <lineage>
        <taxon>Eukaryota</taxon>
        <taxon>Viridiplantae</taxon>
        <taxon>Streptophyta</taxon>
        <taxon>Embryophyta</taxon>
        <taxon>Tracheophyta</taxon>
        <taxon>Spermatophyta</taxon>
        <taxon>Magnoliopsida</taxon>
        <taxon>Liliopsida</taxon>
        <taxon>Zosteraceae</taxon>
        <taxon>Zostera</taxon>
    </lineage>
</organism>
<dbReference type="SMART" id="SM00064">
    <property type="entry name" value="FYVE"/>
    <property type="match status" value="1"/>
</dbReference>
<dbReference type="PANTHER" id="PTHR22870:SF352">
    <property type="entry name" value="REGULATOR OF CHROMOSOME CONDENSATION (RCC1) FAMILY PROTEIN"/>
    <property type="match status" value="1"/>
</dbReference>
<dbReference type="FunFam" id="2.130.10.30:FF:000028">
    <property type="entry name" value="PH, RCC1 and FYVE domains-containing protein 1"/>
    <property type="match status" value="1"/>
</dbReference>
<evidence type="ECO:0000313" key="12">
    <source>
        <dbReference type="Proteomes" id="UP000036987"/>
    </source>
</evidence>
<dbReference type="CDD" id="cd00065">
    <property type="entry name" value="FYVE_like_SF"/>
    <property type="match status" value="1"/>
</dbReference>
<dbReference type="SUPFAM" id="SSF50985">
    <property type="entry name" value="RCC1/BLIP-II"/>
    <property type="match status" value="1"/>
</dbReference>
<dbReference type="PROSITE" id="PS00626">
    <property type="entry name" value="RCC1_2"/>
    <property type="match status" value="4"/>
</dbReference>
<dbReference type="Pfam" id="PF01363">
    <property type="entry name" value="FYVE"/>
    <property type="match status" value="1"/>
</dbReference>
<reference evidence="12" key="1">
    <citation type="journal article" date="2016" name="Nature">
        <title>The genome of the seagrass Zostera marina reveals angiosperm adaptation to the sea.</title>
        <authorList>
            <person name="Olsen J.L."/>
            <person name="Rouze P."/>
            <person name="Verhelst B."/>
            <person name="Lin Y.-C."/>
            <person name="Bayer T."/>
            <person name="Collen J."/>
            <person name="Dattolo E."/>
            <person name="De Paoli E."/>
            <person name="Dittami S."/>
            <person name="Maumus F."/>
            <person name="Michel G."/>
            <person name="Kersting A."/>
            <person name="Lauritano C."/>
            <person name="Lohaus R."/>
            <person name="Toepel M."/>
            <person name="Tonon T."/>
            <person name="Vanneste K."/>
            <person name="Amirebrahimi M."/>
            <person name="Brakel J."/>
            <person name="Bostroem C."/>
            <person name="Chovatia M."/>
            <person name="Grimwood J."/>
            <person name="Jenkins J.W."/>
            <person name="Jueterbock A."/>
            <person name="Mraz A."/>
            <person name="Stam W.T."/>
            <person name="Tice H."/>
            <person name="Bornberg-Bauer E."/>
            <person name="Green P.J."/>
            <person name="Pearson G.A."/>
            <person name="Procaccini G."/>
            <person name="Duarte C.M."/>
            <person name="Schmutz J."/>
            <person name="Reusch T.B.H."/>
            <person name="Van de Peer Y."/>
        </authorList>
    </citation>
    <scope>NUCLEOTIDE SEQUENCE [LARGE SCALE GENOMIC DNA]</scope>
    <source>
        <strain evidence="12">cv. Finnish</strain>
    </source>
</reference>
<dbReference type="InterPro" id="IPR011011">
    <property type="entry name" value="Znf_FYVE_PHD"/>
</dbReference>
<feature type="domain" description="BRX" evidence="10">
    <location>
        <begin position="736"/>
        <end position="791"/>
    </location>
</feature>
<feature type="domain" description="FYVE-type" evidence="9">
    <location>
        <begin position="421"/>
        <end position="483"/>
    </location>
</feature>
<dbReference type="STRING" id="29655.A0A0K9P0B4"/>